<sequence length="167" mass="19478">MKKKALLGLVMMVIVVSSFTTLHKFYVSVTQIEYKEEEKSLQVISRVFIDDLEKVMRERYDESLTFLPEGEDPMVVSYLESYFRQKLIIRVNGEEVSCSFLGKEYENDLVLCYFEVLGVSGLDEIEVTNQALMDVFEEQQNIIHIKKGKERKSLILEKERESGLVKF</sequence>
<dbReference type="RefSeq" id="WP_176029080.1">
    <property type="nucleotide sequence ID" value="NZ_JBHSJV010000001.1"/>
</dbReference>
<dbReference type="Proteomes" id="UP001597459">
    <property type="component" value="Unassembled WGS sequence"/>
</dbReference>
<accession>A0ABW5N937</accession>
<reference evidence="2" key="1">
    <citation type="journal article" date="2019" name="Int. J. Syst. Evol. Microbiol.">
        <title>The Global Catalogue of Microorganisms (GCM) 10K type strain sequencing project: providing services to taxonomists for standard genome sequencing and annotation.</title>
        <authorList>
            <consortium name="The Broad Institute Genomics Platform"/>
            <consortium name="The Broad Institute Genome Sequencing Center for Infectious Disease"/>
            <person name="Wu L."/>
            <person name="Ma J."/>
        </authorList>
    </citation>
    <scope>NUCLEOTIDE SEQUENCE [LARGE SCALE GENOMIC DNA]</scope>
    <source>
        <strain evidence="2">KCTC 42423</strain>
    </source>
</reference>
<evidence type="ECO:0000313" key="2">
    <source>
        <dbReference type="Proteomes" id="UP001597459"/>
    </source>
</evidence>
<proteinExistence type="predicted"/>
<dbReference type="InterPro" id="IPR046525">
    <property type="entry name" value="DUF6702"/>
</dbReference>
<evidence type="ECO:0000313" key="1">
    <source>
        <dbReference type="EMBL" id="MFD2591078.1"/>
    </source>
</evidence>
<dbReference type="Pfam" id="PF20420">
    <property type="entry name" value="DUF6702"/>
    <property type="match status" value="1"/>
</dbReference>
<protein>
    <submittedName>
        <fullName evidence="1">DUF6702 family protein</fullName>
    </submittedName>
</protein>
<dbReference type="EMBL" id="JBHULX010000017">
    <property type="protein sequence ID" value="MFD2591078.1"/>
    <property type="molecule type" value="Genomic_DNA"/>
</dbReference>
<name>A0ABW5N937_9FLAO</name>
<organism evidence="1 2">
    <name type="scientific">Aquimarina hainanensis</name>
    <dbReference type="NCBI Taxonomy" id="1578017"/>
    <lineage>
        <taxon>Bacteria</taxon>
        <taxon>Pseudomonadati</taxon>
        <taxon>Bacteroidota</taxon>
        <taxon>Flavobacteriia</taxon>
        <taxon>Flavobacteriales</taxon>
        <taxon>Flavobacteriaceae</taxon>
        <taxon>Aquimarina</taxon>
    </lineage>
</organism>
<comment type="caution">
    <text evidence="1">The sequence shown here is derived from an EMBL/GenBank/DDBJ whole genome shotgun (WGS) entry which is preliminary data.</text>
</comment>
<gene>
    <name evidence="1" type="ORF">ACFSTE_09570</name>
</gene>
<keyword evidence="2" id="KW-1185">Reference proteome</keyword>